<dbReference type="InterPro" id="IPR036388">
    <property type="entry name" value="WH-like_DNA-bd_sf"/>
</dbReference>
<keyword evidence="3" id="KW-1185">Reference proteome</keyword>
<dbReference type="InterPro" id="IPR052509">
    <property type="entry name" value="Metal_resp_DNA-bind_regulator"/>
</dbReference>
<evidence type="ECO:0000313" key="3">
    <source>
        <dbReference type="Proteomes" id="UP001597267"/>
    </source>
</evidence>
<dbReference type="Gene3D" id="1.10.10.10">
    <property type="entry name" value="Winged helix-like DNA-binding domain superfamily/Winged helix DNA-binding domain"/>
    <property type="match status" value="1"/>
</dbReference>
<evidence type="ECO:0000259" key="1">
    <source>
        <dbReference type="Pfam" id="PF03551"/>
    </source>
</evidence>
<gene>
    <name evidence="2" type="ORF">ACFQ5M_08345</name>
</gene>
<dbReference type="InterPro" id="IPR036390">
    <property type="entry name" value="WH_DNA-bd_sf"/>
</dbReference>
<dbReference type="InterPro" id="IPR005149">
    <property type="entry name" value="Tscrpt_reg_PadR_N"/>
</dbReference>
<accession>A0ABW4J850</accession>
<reference evidence="3" key="1">
    <citation type="journal article" date="2019" name="Int. J. Syst. Evol. Microbiol.">
        <title>The Global Catalogue of Microorganisms (GCM) 10K type strain sequencing project: providing services to taxonomists for standard genome sequencing and annotation.</title>
        <authorList>
            <consortium name="The Broad Institute Genomics Platform"/>
            <consortium name="The Broad Institute Genome Sequencing Center for Infectious Disease"/>
            <person name="Wu L."/>
            <person name="Ma J."/>
        </authorList>
    </citation>
    <scope>NUCLEOTIDE SEQUENCE [LARGE SCALE GENOMIC DNA]</scope>
    <source>
        <strain evidence="3">CCM 8896</strain>
    </source>
</reference>
<comment type="caution">
    <text evidence="2">The sequence shown here is derived from an EMBL/GenBank/DDBJ whole genome shotgun (WGS) entry which is preliminary data.</text>
</comment>
<dbReference type="EMBL" id="JBHTOP010000022">
    <property type="protein sequence ID" value="MFD1672103.1"/>
    <property type="molecule type" value="Genomic_DNA"/>
</dbReference>
<dbReference type="Proteomes" id="UP001597267">
    <property type="component" value="Unassembled WGS sequence"/>
</dbReference>
<organism evidence="2 3">
    <name type="scientific">Agrilactobacillus yilanensis</name>
    <dbReference type="NCBI Taxonomy" id="2485997"/>
    <lineage>
        <taxon>Bacteria</taxon>
        <taxon>Bacillati</taxon>
        <taxon>Bacillota</taxon>
        <taxon>Bacilli</taxon>
        <taxon>Lactobacillales</taxon>
        <taxon>Lactobacillaceae</taxon>
        <taxon>Agrilactobacillus</taxon>
    </lineage>
</organism>
<sequence length="120" mass="13405">MTSKVSSQMLKGILSGCILVLLSRETLYGYKISTALMAFGFDEVPMGTIYPLLLSLEKKGFIQSQLQPSENGPDRKYYTLTAAGKAEKKAFIKQWQVLSTNVAQLIKEDVYEDLSSDRTK</sequence>
<dbReference type="Pfam" id="PF03551">
    <property type="entry name" value="PadR"/>
    <property type="match status" value="1"/>
</dbReference>
<name>A0ABW4J850_9LACO</name>
<feature type="domain" description="Transcription regulator PadR N-terminal" evidence="1">
    <location>
        <begin position="18"/>
        <end position="87"/>
    </location>
</feature>
<proteinExistence type="predicted"/>
<evidence type="ECO:0000313" key="2">
    <source>
        <dbReference type="EMBL" id="MFD1672103.1"/>
    </source>
</evidence>
<protein>
    <submittedName>
        <fullName evidence="2">PadR family transcriptional regulator</fullName>
    </submittedName>
</protein>
<dbReference type="PANTHER" id="PTHR33169">
    <property type="entry name" value="PADR-FAMILY TRANSCRIPTIONAL REGULATOR"/>
    <property type="match status" value="1"/>
</dbReference>
<dbReference type="RefSeq" id="WP_125715524.1">
    <property type="nucleotide sequence ID" value="NZ_JBHTOP010000022.1"/>
</dbReference>
<dbReference type="SUPFAM" id="SSF46785">
    <property type="entry name" value="Winged helix' DNA-binding domain"/>
    <property type="match status" value="1"/>
</dbReference>
<dbReference type="PANTHER" id="PTHR33169:SF14">
    <property type="entry name" value="TRANSCRIPTIONAL REGULATOR RV3488"/>
    <property type="match status" value="1"/>
</dbReference>